<evidence type="ECO:0008006" key="3">
    <source>
        <dbReference type="Google" id="ProtNLM"/>
    </source>
</evidence>
<evidence type="ECO:0000313" key="2">
    <source>
        <dbReference type="EMBL" id="XAY05928.1"/>
    </source>
</evidence>
<dbReference type="RefSeq" id="WP_354702429.1">
    <property type="nucleotide sequence ID" value="NZ_CP114014.1"/>
</dbReference>
<dbReference type="GO" id="GO:0005509">
    <property type="term" value="F:calcium ion binding"/>
    <property type="evidence" value="ECO:0007669"/>
    <property type="project" value="InterPro"/>
</dbReference>
<dbReference type="InterPro" id="IPR001343">
    <property type="entry name" value="Hemolysn_Ca-bd"/>
</dbReference>
<organism evidence="2">
    <name type="scientific">Paraconexibacter sp. AEG42_29</name>
    <dbReference type="NCBI Taxonomy" id="2997339"/>
    <lineage>
        <taxon>Bacteria</taxon>
        <taxon>Bacillati</taxon>
        <taxon>Actinomycetota</taxon>
        <taxon>Thermoleophilia</taxon>
        <taxon>Solirubrobacterales</taxon>
        <taxon>Paraconexibacteraceae</taxon>
        <taxon>Paraconexibacter</taxon>
    </lineage>
</organism>
<dbReference type="Pfam" id="PF00353">
    <property type="entry name" value="HemolysinCabind"/>
    <property type="match status" value="2"/>
</dbReference>
<dbReference type="AlphaFoldDB" id="A0AAU7AW64"/>
<gene>
    <name evidence="2" type="ORF">DSM112329_02788</name>
</gene>
<accession>A0AAU7AW64</accession>
<dbReference type="PRINTS" id="PR00313">
    <property type="entry name" value="CABNDNGRPT"/>
</dbReference>
<name>A0AAU7AW64_9ACTN</name>
<proteinExistence type="predicted"/>
<keyword evidence="1" id="KW-0732">Signal</keyword>
<dbReference type="InterPro" id="IPR011049">
    <property type="entry name" value="Serralysin-like_metalloprot_C"/>
</dbReference>
<protein>
    <recommendedName>
        <fullName evidence="3">Calcium-binding protein</fullName>
    </recommendedName>
</protein>
<dbReference type="Gene3D" id="2.150.10.10">
    <property type="entry name" value="Serralysin-like metalloprotease, C-terminal"/>
    <property type="match status" value="1"/>
</dbReference>
<feature type="chain" id="PRO_5043941233" description="Calcium-binding protein" evidence="1">
    <location>
        <begin position="22"/>
        <end position="181"/>
    </location>
</feature>
<feature type="signal peptide" evidence="1">
    <location>
        <begin position="1"/>
        <end position="21"/>
    </location>
</feature>
<dbReference type="EMBL" id="CP114014">
    <property type="protein sequence ID" value="XAY05928.1"/>
    <property type="molecule type" value="Genomic_DNA"/>
</dbReference>
<reference evidence="2" key="1">
    <citation type="submission" date="2022-12" db="EMBL/GenBank/DDBJ databases">
        <title>Paraconexibacter alkalitolerans sp. nov. and Baekduia alba sp. nov., isolated from soil and emended description of the genera Paraconexibacter (Chun et al., 2020) and Baekduia (An et al., 2020).</title>
        <authorList>
            <person name="Vieira S."/>
            <person name="Huber K.J."/>
            <person name="Geppert A."/>
            <person name="Wolf J."/>
            <person name="Neumann-Schaal M."/>
            <person name="Muesken M."/>
            <person name="Overmann J."/>
        </authorList>
    </citation>
    <scope>NUCLEOTIDE SEQUENCE</scope>
    <source>
        <strain evidence="2">AEG42_29</strain>
    </source>
</reference>
<dbReference type="KEGG" id="parq:DSM112329_02788"/>
<dbReference type="SUPFAM" id="SSF51120">
    <property type="entry name" value="beta-Roll"/>
    <property type="match status" value="1"/>
</dbReference>
<evidence type="ECO:0000256" key="1">
    <source>
        <dbReference type="SAM" id="SignalP"/>
    </source>
</evidence>
<sequence length="181" mass="19062">MNRISLALILTVVAFATGEQAAGATACGVTSKCAGHEFWPAIDRSNVQIAGPEGVTFYAARDASSELLGYHGSDTLYGGDQGDVLWGDYIGDGQPTGQVDKLYGGGGSDFLYSSHGRNTLDGGPGNDAIKARYGRGTVNCGPGRDIVHVPRSRKANWKFIGCEKFEYRSESATGQGLKPLP</sequence>